<organism evidence="2 3">
    <name type="scientific">Escallonia herrerae</name>
    <dbReference type="NCBI Taxonomy" id="1293975"/>
    <lineage>
        <taxon>Eukaryota</taxon>
        <taxon>Viridiplantae</taxon>
        <taxon>Streptophyta</taxon>
        <taxon>Embryophyta</taxon>
        <taxon>Tracheophyta</taxon>
        <taxon>Spermatophyta</taxon>
        <taxon>Magnoliopsida</taxon>
        <taxon>eudicotyledons</taxon>
        <taxon>Gunneridae</taxon>
        <taxon>Pentapetalae</taxon>
        <taxon>asterids</taxon>
        <taxon>campanulids</taxon>
        <taxon>Escalloniales</taxon>
        <taxon>Escalloniaceae</taxon>
        <taxon>Escallonia</taxon>
    </lineage>
</organism>
<proteinExistence type="predicted"/>
<dbReference type="EMBL" id="JAVXUP010000583">
    <property type="protein sequence ID" value="KAK3024778.1"/>
    <property type="molecule type" value="Genomic_DNA"/>
</dbReference>
<feature type="region of interest" description="Disordered" evidence="1">
    <location>
        <begin position="141"/>
        <end position="277"/>
    </location>
</feature>
<reference evidence="2" key="1">
    <citation type="submission" date="2022-12" db="EMBL/GenBank/DDBJ databases">
        <title>Draft genome assemblies for two species of Escallonia (Escalloniales).</title>
        <authorList>
            <person name="Chanderbali A."/>
            <person name="Dervinis C."/>
            <person name="Anghel I."/>
            <person name="Soltis D."/>
            <person name="Soltis P."/>
            <person name="Zapata F."/>
        </authorList>
    </citation>
    <scope>NUCLEOTIDE SEQUENCE</scope>
    <source>
        <strain evidence="2">UCBG64.0493</strain>
        <tissue evidence="2">Leaf</tissue>
    </source>
</reference>
<evidence type="ECO:0000313" key="3">
    <source>
        <dbReference type="Proteomes" id="UP001188597"/>
    </source>
</evidence>
<feature type="region of interest" description="Disordered" evidence="1">
    <location>
        <begin position="81"/>
        <end position="126"/>
    </location>
</feature>
<dbReference type="AlphaFoldDB" id="A0AA89B3V7"/>
<comment type="caution">
    <text evidence="2">The sequence shown here is derived from an EMBL/GenBank/DDBJ whole genome shotgun (WGS) entry which is preliminary data.</text>
</comment>
<keyword evidence="3" id="KW-1185">Reference proteome</keyword>
<feature type="compositionally biased region" description="Basic and acidic residues" evidence="1">
    <location>
        <begin position="261"/>
        <end position="270"/>
    </location>
</feature>
<feature type="compositionally biased region" description="Low complexity" evidence="1">
    <location>
        <begin position="86"/>
        <end position="108"/>
    </location>
</feature>
<accession>A0AA89B3V7</accession>
<evidence type="ECO:0000313" key="2">
    <source>
        <dbReference type="EMBL" id="KAK3024778.1"/>
    </source>
</evidence>
<dbReference type="PANTHER" id="PTHR34120">
    <property type="entry name" value="EXPRESSED PROTEIN"/>
    <property type="match status" value="1"/>
</dbReference>
<name>A0AA89B3V7_9ASTE</name>
<feature type="compositionally biased region" description="Basic residues" evidence="1">
    <location>
        <begin position="162"/>
        <end position="173"/>
    </location>
</feature>
<gene>
    <name evidence="2" type="ORF">RJ639_044939</name>
</gene>
<feature type="region of interest" description="Disordered" evidence="1">
    <location>
        <begin position="31"/>
        <end position="56"/>
    </location>
</feature>
<dbReference type="PANTHER" id="PTHR34120:SF2">
    <property type="entry name" value="OS01G0860900 PROTEIN"/>
    <property type="match status" value="1"/>
</dbReference>
<protein>
    <submittedName>
        <fullName evidence="2">Uncharacterized protein</fullName>
    </submittedName>
</protein>
<sequence>MPQVDLETLVSVCSGGGGSANDRKVACETLADNGDESDAVQDAPEPPVAGVQPDFPPESFWLSKDAEYDWFDRNAFFERKESTKGNSTNLNPSINPSSNSSSQGFSKSAIIGLPKTQKNNAVDTKRKCKPSNIRLFPKRSDSVVKAAVAEPSSPKVSCMGRVRSKRGRRRGSGRRMESAVEKKKKKKKGFCSGLISLFRSDRRQRDKPVSQISEPLEESRKSSAAGRPARGFNAAADPPGLGGMNRFASGRRSESWSADVAGRDSVDLSRRGLGGSS</sequence>
<dbReference type="Proteomes" id="UP001188597">
    <property type="component" value="Unassembled WGS sequence"/>
</dbReference>
<feature type="compositionally biased region" description="Basic and acidic residues" evidence="1">
    <location>
        <begin position="199"/>
        <end position="208"/>
    </location>
</feature>
<evidence type="ECO:0000256" key="1">
    <source>
        <dbReference type="SAM" id="MobiDB-lite"/>
    </source>
</evidence>